<organism evidence="1">
    <name type="scientific">human gut metagenome</name>
    <dbReference type="NCBI Taxonomy" id="408170"/>
    <lineage>
        <taxon>unclassified sequences</taxon>
        <taxon>metagenomes</taxon>
        <taxon>organismal metagenomes</taxon>
    </lineage>
</organism>
<dbReference type="EMBL" id="AJWY01012019">
    <property type="protein sequence ID" value="EKC51132.1"/>
    <property type="molecule type" value="Genomic_DNA"/>
</dbReference>
<dbReference type="AlphaFoldDB" id="K1RR84"/>
<protein>
    <recommendedName>
        <fullName evidence="2">VWA-like domain-containing protein</fullName>
    </recommendedName>
</protein>
<feature type="non-terminal residue" evidence="1">
    <location>
        <position position="106"/>
    </location>
</feature>
<accession>K1RR84</accession>
<sequence length="106" mass="12422">MAAGAVRPEIEPRSFLSKKKVNTIFHRFLRRFAVHREEIHTDTQSFDYIPYIYGLEHYGNIPLIEYLEYQEVTRLEELVIAIDTSGSCSSDTVRRFMEETYGILSD</sequence>
<gene>
    <name evidence="1" type="ORF">LEA_17555</name>
</gene>
<comment type="caution">
    <text evidence="1">The sequence shown here is derived from an EMBL/GenBank/DDBJ whole genome shotgun (WGS) entry which is preliminary data.</text>
</comment>
<reference evidence="1" key="1">
    <citation type="journal article" date="2013" name="Environ. Microbiol.">
        <title>Microbiota from the distal guts of lean and obese adolescents exhibit partial functional redundancy besides clear differences in community structure.</title>
        <authorList>
            <person name="Ferrer M."/>
            <person name="Ruiz A."/>
            <person name="Lanza F."/>
            <person name="Haange S.B."/>
            <person name="Oberbach A."/>
            <person name="Till H."/>
            <person name="Bargiela R."/>
            <person name="Campoy C."/>
            <person name="Segura M.T."/>
            <person name="Richter M."/>
            <person name="von Bergen M."/>
            <person name="Seifert J."/>
            <person name="Suarez A."/>
        </authorList>
    </citation>
    <scope>NUCLEOTIDE SEQUENCE</scope>
</reference>
<evidence type="ECO:0000313" key="1">
    <source>
        <dbReference type="EMBL" id="EKC51132.1"/>
    </source>
</evidence>
<proteinExistence type="predicted"/>
<name>K1RR84_9ZZZZ</name>
<evidence type="ECO:0008006" key="2">
    <source>
        <dbReference type="Google" id="ProtNLM"/>
    </source>
</evidence>